<sequence>MANYFDGLLNKVFGNASKLGVSHKENFALTSERIQEVNEWLDESEGEDLLNRLYNNYYFKKNQINERPQVHLFSTKYANGFAITFEDPLTPESFNNVFHAFSARILDMGYKQVSLDRKIEEKVGKVLEVEKFYFKPPLQMPEEGQLISQLFGNVALEKVITDNQPSYLKLLATVYSDRLYQDAWPFDDFMDRLFKK</sequence>
<proteinExistence type="predicted"/>
<gene>
    <name evidence="1" type="ORF">ACFOSV_08660</name>
</gene>
<keyword evidence="2" id="KW-1185">Reference proteome</keyword>
<name>A0ABV8AU13_9BACT</name>
<reference evidence="2" key="1">
    <citation type="journal article" date="2019" name="Int. J. Syst. Evol. Microbiol.">
        <title>The Global Catalogue of Microorganisms (GCM) 10K type strain sequencing project: providing services to taxonomists for standard genome sequencing and annotation.</title>
        <authorList>
            <consortium name="The Broad Institute Genomics Platform"/>
            <consortium name="The Broad Institute Genome Sequencing Center for Infectious Disease"/>
            <person name="Wu L."/>
            <person name="Ma J."/>
        </authorList>
    </citation>
    <scope>NUCLEOTIDE SEQUENCE [LARGE SCALE GENOMIC DNA]</scope>
    <source>
        <strain evidence="2">CCUG 60523</strain>
    </source>
</reference>
<comment type="caution">
    <text evidence="1">The sequence shown here is derived from an EMBL/GenBank/DDBJ whole genome shotgun (WGS) entry which is preliminary data.</text>
</comment>
<evidence type="ECO:0000313" key="2">
    <source>
        <dbReference type="Proteomes" id="UP001595805"/>
    </source>
</evidence>
<dbReference type="EMBL" id="JBHRZS010000007">
    <property type="protein sequence ID" value="MFC3880244.1"/>
    <property type="molecule type" value="Genomic_DNA"/>
</dbReference>
<dbReference type="RefSeq" id="WP_377905468.1">
    <property type="nucleotide sequence ID" value="NZ_JBHRZS010000007.1"/>
</dbReference>
<dbReference type="Proteomes" id="UP001595805">
    <property type="component" value="Unassembled WGS sequence"/>
</dbReference>
<protein>
    <submittedName>
        <fullName evidence="1">Uncharacterized protein</fullName>
    </submittedName>
</protein>
<evidence type="ECO:0000313" key="1">
    <source>
        <dbReference type="EMBL" id="MFC3880244.1"/>
    </source>
</evidence>
<organism evidence="1 2">
    <name type="scientific">Algoriphagus namhaensis</name>
    <dbReference type="NCBI Taxonomy" id="915353"/>
    <lineage>
        <taxon>Bacteria</taxon>
        <taxon>Pseudomonadati</taxon>
        <taxon>Bacteroidota</taxon>
        <taxon>Cytophagia</taxon>
        <taxon>Cytophagales</taxon>
        <taxon>Cyclobacteriaceae</taxon>
        <taxon>Algoriphagus</taxon>
    </lineage>
</organism>
<accession>A0ABV8AU13</accession>